<sequence length="107" mass="11028">MQPQPPWQPAQQRPLPAAWLQALPSVCARASSPNGAACGNAAGDAAGVQLVLYACLRVSLPSGPAASWFVSSPFAMPVGVDVGDAGDYSRPEGPEQLQQRLSSQLSA</sequence>
<organism evidence="2 3">
    <name type="scientific">Chlamydomonas reinhardtii</name>
    <name type="common">Chlamydomonas smithii</name>
    <dbReference type="NCBI Taxonomy" id="3055"/>
    <lineage>
        <taxon>Eukaryota</taxon>
        <taxon>Viridiplantae</taxon>
        <taxon>Chlorophyta</taxon>
        <taxon>core chlorophytes</taxon>
        <taxon>Chlorophyceae</taxon>
        <taxon>CS clade</taxon>
        <taxon>Chlamydomonadales</taxon>
        <taxon>Chlamydomonadaceae</taxon>
        <taxon>Chlamydomonas</taxon>
    </lineage>
</organism>
<dbReference type="KEGG" id="cre:CHLRE_12g494052v5"/>
<dbReference type="InParanoid" id="A0A2K3D1S9"/>
<dbReference type="Proteomes" id="UP000006906">
    <property type="component" value="Chromosome 12"/>
</dbReference>
<evidence type="ECO:0000256" key="1">
    <source>
        <dbReference type="SAM" id="MobiDB-lite"/>
    </source>
</evidence>
<evidence type="ECO:0000313" key="3">
    <source>
        <dbReference type="Proteomes" id="UP000006906"/>
    </source>
</evidence>
<feature type="region of interest" description="Disordered" evidence="1">
    <location>
        <begin position="81"/>
        <end position="107"/>
    </location>
</feature>
<dbReference type="AlphaFoldDB" id="A0A2K3D1S9"/>
<proteinExistence type="predicted"/>
<dbReference type="GeneID" id="66055434"/>
<dbReference type="RefSeq" id="XP_042917941.1">
    <property type="nucleotide sequence ID" value="XM_043067969.1"/>
</dbReference>
<evidence type="ECO:0000313" key="2">
    <source>
        <dbReference type="EMBL" id="PNW74496.1"/>
    </source>
</evidence>
<reference evidence="2 3" key="1">
    <citation type="journal article" date="2007" name="Science">
        <title>The Chlamydomonas genome reveals the evolution of key animal and plant functions.</title>
        <authorList>
            <person name="Merchant S.S."/>
            <person name="Prochnik S.E."/>
            <person name="Vallon O."/>
            <person name="Harris E.H."/>
            <person name="Karpowicz S.J."/>
            <person name="Witman G.B."/>
            <person name="Terry A."/>
            <person name="Salamov A."/>
            <person name="Fritz-Laylin L.K."/>
            <person name="Marechal-Drouard L."/>
            <person name="Marshall W.F."/>
            <person name="Qu L.H."/>
            <person name="Nelson D.R."/>
            <person name="Sanderfoot A.A."/>
            <person name="Spalding M.H."/>
            <person name="Kapitonov V.V."/>
            <person name="Ren Q."/>
            <person name="Ferris P."/>
            <person name="Lindquist E."/>
            <person name="Shapiro H."/>
            <person name="Lucas S.M."/>
            <person name="Grimwood J."/>
            <person name="Schmutz J."/>
            <person name="Cardol P."/>
            <person name="Cerutti H."/>
            <person name="Chanfreau G."/>
            <person name="Chen C.L."/>
            <person name="Cognat V."/>
            <person name="Croft M.T."/>
            <person name="Dent R."/>
            <person name="Dutcher S."/>
            <person name="Fernandez E."/>
            <person name="Fukuzawa H."/>
            <person name="Gonzalez-Ballester D."/>
            <person name="Gonzalez-Halphen D."/>
            <person name="Hallmann A."/>
            <person name="Hanikenne M."/>
            <person name="Hippler M."/>
            <person name="Inwood W."/>
            <person name="Jabbari K."/>
            <person name="Kalanon M."/>
            <person name="Kuras R."/>
            <person name="Lefebvre P.A."/>
            <person name="Lemaire S.D."/>
            <person name="Lobanov A.V."/>
            <person name="Lohr M."/>
            <person name="Manuell A."/>
            <person name="Meier I."/>
            <person name="Mets L."/>
            <person name="Mittag M."/>
            <person name="Mittelmeier T."/>
            <person name="Moroney J.V."/>
            <person name="Moseley J."/>
            <person name="Napoli C."/>
            <person name="Nedelcu A.M."/>
            <person name="Niyogi K."/>
            <person name="Novoselov S.V."/>
            <person name="Paulsen I.T."/>
            <person name="Pazour G."/>
            <person name="Purton S."/>
            <person name="Ral J.P."/>
            <person name="Riano-Pachon D.M."/>
            <person name="Riekhof W."/>
            <person name="Rymarquis L."/>
            <person name="Schroda M."/>
            <person name="Stern D."/>
            <person name="Umen J."/>
            <person name="Willows R."/>
            <person name="Wilson N."/>
            <person name="Zimmer S.L."/>
            <person name="Allmer J."/>
            <person name="Balk J."/>
            <person name="Bisova K."/>
            <person name="Chen C.J."/>
            <person name="Elias M."/>
            <person name="Gendler K."/>
            <person name="Hauser C."/>
            <person name="Lamb M.R."/>
            <person name="Ledford H."/>
            <person name="Long J.C."/>
            <person name="Minagawa J."/>
            <person name="Page M.D."/>
            <person name="Pan J."/>
            <person name="Pootakham W."/>
            <person name="Roje S."/>
            <person name="Rose A."/>
            <person name="Stahlberg E."/>
            <person name="Terauchi A.M."/>
            <person name="Yang P."/>
            <person name="Ball S."/>
            <person name="Bowler C."/>
            <person name="Dieckmann C.L."/>
            <person name="Gladyshev V.N."/>
            <person name="Green P."/>
            <person name="Jorgensen R."/>
            <person name="Mayfield S."/>
            <person name="Mueller-Roeber B."/>
            <person name="Rajamani S."/>
            <person name="Sayre R.T."/>
            <person name="Brokstein P."/>
            <person name="Dubchak I."/>
            <person name="Goodstein D."/>
            <person name="Hornick L."/>
            <person name="Huang Y.W."/>
            <person name="Jhaveri J."/>
            <person name="Luo Y."/>
            <person name="Martinez D."/>
            <person name="Ngau W.C."/>
            <person name="Otillar B."/>
            <person name="Poliakov A."/>
            <person name="Porter A."/>
            <person name="Szajkowski L."/>
            <person name="Werner G."/>
            <person name="Zhou K."/>
            <person name="Grigoriev I.V."/>
            <person name="Rokhsar D.S."/>
            <person name="Grossman A.R."/>
        </authorList>
    </citation>
    <scope>NUCLEOTIDE SEQUENCE [LARGE SCALE GENOMIC DNA]</scope>
    <source>
        <strain evidence="3">CC-503</strain>
    </source>
</reference>
<name>A0A2K3D1S9_CHLRE</name>
<feature type="compositionally biased region" description="Low complexity" evidence="1">
    <location>
        <begin position="96"/>
        <end position="107"/>
    </location>
</feature>
<dbReference type="EMBL" id="CM008973">
    <property type="protein sequence ID" value="PNW74496.1"/>
    <property type="molecule type" value="Genomic_DNA"/>
</dbReference>
<protein>
    <submittedName>
        <fullName evidence="2">Uncharacterized protein</fullName>
    </submittedName>
</protein>
<keyword evidence="3" id="KW-1185">Reference proteome</keyword>
<gene>
    <name evidence="2" type="ORF">CHLRE_12g494052v5</name>
</gene>
<accession>A0A2K3D1S9</accession>
<dbReference type="Gramene" id="PNW74496">
    <property type="protein sequence ID" value="PNW74496"/>
    <property type="gene ID" value="CHLRE_12g494052v5"/>
</dbReference>